<reference evidence="4 5" key="1">
    <citation type="submission" date="2018-07" db="EMBL/GenBank/DDBJ databases">
        <title>The complete nuclear genome of the prasinophyte Chloropicon primus (CCMP1205).</title>
        <authorList>
            <person name="Pombert J.-F."/>
            <person name="Otis C."/>
            <person name="Turmel M."/>
            <person name="Lemieux C."/>
        </authorList>
    </citation>
    <scope>NUCLEOTIDE SEQUENCE [LARGE SCALE GENOMIC DNA]</scope>
    <source>
        <strain evidence="4 5">CCMP1205</strain>
    </source>
</reference>
<comment type="similarity">
    <text evidence="1 2">Belongs to the CorA metal ion transporter (MIT) (TC 1.A.35.5) family.</text>
</comment>
<sequence length="469" mass="53235">MSSSFSFFGSSRPRREALDPFGEEGADAGELMLGKPKVNPMRPKVWFFFDERGKMRTHEVDKYTLATRLLIPLRDMRVLDPMLFTPYPSAVFIREQSIILNLEHIKVICCADQVWLLDTSSSAEFSETASRSLSRLKRALSVSLKVREDPHYASCHNSFHDFEESIYQRLDDKERLGMGEEEIRSQLMSIDLKLPFELRATEAALNEFTSFLHEEVALRERESVRALQTLGRQVSRKSLENVRGMKTTLNGLISRVTKVREELERLLDDDEDMLNMCLGDPGDGTPDMMGNSPVVQTPATIPERSVDSININSPRFDHNFPSGAAKRRTWRRRMNHSKLTSIKSSVPYYEAKEIDVMEAVEAFLEVYFLKTDFLVKKLSALKEKIDNTEGLLRLELDHHRNKLIQIELLLTTGTLSIGTVAAVAGIFGMNLVNDSENSHTVFVLVTVLSCVGGVLVFFAIAAVFLRYRT</sequence>
<name>A0A5B8MI93_9CHLO</name>
<dbReference type="GO" id="GO:0016020">
    <property type="term" value="C:membrane"/>
    <property type="evidence" value="ECO:0007669"/>
    <property type="project" value="UniProtKB-SubCell"/>
</dbReference>
<dbReference type="AlphaFoldDB" id="A0A5B8MI93"/>
<evidence type="ECO:0000313" key="4">
    <source>
        <dbReference type="EMBL" id="QDZ19784.1"/>
    </source>
</evidence>
<dbReference type="CDD" id="cd12823">
    <property type="entry name" value="Mrs2_Mfm1p-like"/>
    <property type="match status" value="1"/>
</dbReference>
<feature type="region of interest" description="Disordered" evidence="3">
    <location>
        <begin position="1"/>
        <end position="20"/>
    </location>
</feature>
<feature type="transmembrane region" description="Helical" evidence="2">
    <location>
        <begin position="441"/>
        <end position="465"/>
    </location>
</feature>
<keyword evidence="2" id="KW-0472">Membrane</keyword>
<keyword evidence="2" id="KW-0406">Ion transport</keyword>
<keyword evidence="2" id="KW-0812">Transmembrane</keyword>
<proteinExistence type="inferred from homology"/>
<evidence type="ECO:0000313" key="5">
    <source>
        <dbReference type="Proteomes" id="UP000316726"/>
    </source>
</evidence>
<dbReference type="PANTHER" id="PTHR13890">
    <property type="entry name" value="RNA SPLICING PROTEIN MRS2, MITOCHONDRIAL"/>
    <property type="match status" value="1"/>
</dbReference>
<organism evidence="4 5">
    <name type="scientific">Chloropicon primus</name>
    <dbReference type="NCBI Taxonomy" id="1764295"/>
    <lineage>
        <taxon>Eukaryota</taxon>
        <taxon>Viridiplantae</taxon>
        <taxon>Chlorophyta</taxon>
        <taxon>Chloropicophyceae</taxon>
        <taxon>Chloropicales</taxon>
        <taxon>Chloropicaceae</taxon>
        <taxon>Chloropicon</taxon>
    </lineage>
</organism>
<dbReference type="OrthoDB" id="510033at2759"/>
<protein>
    <recommendedName>
        <fullName evidence="2">Magnesium transporter</fullName>
    </recommendedName>
</protein>
<dbReference type="InterPro" id="IPR039204">
    <property type="entry name" value="MRS2-like"/>
</dbReference>
<dbReference type="Gene3D" id="1.20.58.340">
    <property type="entry name" value="Magnesium transport protein CorA, transmembrane region"/>
    <property type="match status" value="1"/>
</dbReference>
<dbReference type="Gene3D" id="2.40.128.330">
    <property type="match status" value="1"/>
</dbReference>
<comment type="function">
    <text evidence="2">Magnesium transporter that may mediate the influx of magnesium.</text>
</comment>
<dbReference type="EMBL" id="CP031036">
    <property type="protein sequence ID" value="QDZ19784.1"/>
    <property type="molecule type" value="Genomic_DNA"/>
</dbReference>
<feature type="compositionally biased region" description="Low complexity" evidence="3">
    <location>
        <begin position="1"/>
        <end position="11"/>
    </location>
</feature>
<gene>
    <name evidence="4" type="ORF">A3770_03p23020</name>
</gene>
<keyword evidence="2" id="KW-0460">Magnesium</keyword>
<keyword evidence="5" id="KW-1185">Reference proteome</keyword>
<dbReference type="Pfam" id="PF22099">
    <property type="entry name" value="MRS2-like"/>
    <property type="match status" value="1"/>
</dbReference>
<dbReference type="PANTHER" id="PTHR13890:SF31">
    <property type="entry name" value="MAGNESIUM TRANSPORTER MRS2-2-RELATED"/>
    <property type="match status" value="1"/>
</dbReference>
<keyword evidence="2" id="KW-0813">Transport</keyword>
<comment type="subcellular location">
    <subcellularLocation>
        <location evidence="2">Membrane</location>
        <topology evidence="2">Multi-pass membrane protein</topology>
    </subcellularLocation>
</comment>
<evidence type="ECO:0000256" key="1">
    <source>
        <dbReference type="ARBA" id="ARBA00007535"/>
    </source>
</evidence>
<evidence type="ECO:0000256" key="3">
    <source>
        <dbReference type="SAM" id="MobiDB-lite"/>
    </source>
</evidence>
<dbReference type="GO" id="GO:0015095">
    <property type="term" value="F:magnesium ion transmembrane transporter activity"/>
    <property type="evidence" value="ECO:0007669"/>
    <property type="project" value="TreeGrafter"/>
</dbReference>
<feature type="transmembrane region" description="Helical" evidence="2">
    <location>
        <begin position="408"/>
        <end position="429"/>
    </location>
</feature>
<keyword evidence="2" id="KW-1133">Transmembrane helix</keyword>
<accession>A0A5B8MI93</accession>
<dbReference type="Proteomes" id="UP000316726">
    <property type="component" value="Chromosome 3"/>
</dbReference>
<evidence type="ECO:0000256" key="2">
    <source>
        <dbReference type="RuleBase" id="RU366041"/>
    </source>
</evidence>